<proteinExistence type="predicted"/>
<gene>
    <name evidence="7" type="ORF">ENI34_06110</name>
</gene>
<dbReference type="InterPro" id="IPR019045">
    <property type="entry name" value="Restrct_endonuc_II_HinfI"/>
</dbReference>
<comment type="caution">
    <text evidence="7">The sequence shown here is derived from an EMBL/GenBank/DDBJ whole genome shotgun (WGS) entry which is preliminary data.</text>
</comment>
<dbReference type="GO" id="GO:0003677">
    <property type="term" value="F:DNA binding"/>
    <property type="evidence" value="ECO:0007669"/>
    <property type="project" value="InterPro"/>
</dbReference>
<dbReference type="Pfam" id="PF09520">
    <property type="entry name" value="RE_TdeIII"/>
    <property type="match status" value="1"/>
</dbReference>
<keyword evidence="4" id="KW-0378">Hydrolase</keyword>
<keyword evidence="1" id="KW-0540">Nuclease</keyword>
<dbReference type="AlphaFoldDB" id="A0A9C9K0B6"/>
<evidence type="ECO:0000256" key="1">
    <source>
        <dbReference type="ARBA" id="ARBA00022722"/>
    </source>
</evidence>
<dbReference type="EMBL" id="DRIG01000064">
    <property type="protein sequence ID" value="HEC78700.1"/>
    <property type="molecule type" value="Genomic_DNA"/>
</dbReference>
<dbReference type="GO" id="GO:0009036">
    <property type="term" value="F:type II site-specific deoxyribonuclease activity"/>
    <property type="evidence" value="ECO:0007669"/>
    <property type="project" value="InterPro"/>
</dbReference>
<evidence type="ECO:0000256" key="6">
    <source>
        <dbReference type="ARBA" id="ARBA00093790"/>
    </source>
</evidence>
<evidence type="ECO:0000313" key="7">
    <source>
        <dbReference type="EMBL" id="HEC78700.1"/>
    </source>
</evidence>
<evidence type="ECO:0000256" key="3">
    <source>
        <dbReference type="ARBA" id="ARBA00022759"/>
    </source>
</evidence>
<accession>A0A9C9K0B6</accession>
<evidence type="ECO:0000256" key="2">
    <source>
        <dbReference type="ARBA" id="ARBA00022747"/>
    </source>
</evidence>
<keyword evidence="3 7" id="KW-0255">Endonuclease</keyword>
<organism evidence="7 8">
    <name type="scientific">candidate division WOR-3 bacterium</name>
    <dbReference type="NCBI Taxonomy" id="2052148"/>
    <lineage>
        <taxon>Bacteria</taxon>
        <taxon>Bacteria division WOR-3</taxon>
    </lineage>
</organism>
<evidence type="ECO:0000256" key="5">
    <source>
        <dbReference type="ARBA" id="ARBA00093760"/>
    </source>
</evidence>
<dbReference type="GO" id="GO:0009307">
    <property type="term" value="P:DNA restriction-modification system"/>
    <property type="evidence" value="ECO:0007669"/>
    <property type="project" value="InterPro"/>
</dbReference>
<keyword evidence="2" id="KW-0680">Restriction system</keyword>
<evidence type="ECO:0000256" key="4">
    <source>
        <dbReference type="ARBA" id="ARBA00022801"/>
    </source>
</evidence>
<protein>
    <recommendedName>
        <fullName evidence="6">type II site-specific deoxyribonuclease</fullName>
        <ecNumber evidence="6">3.1.21.4</ecNumber>
    </recommendedName>
</protein>
<evidence type="ECO:0000313" key="8">
    <source>
        <dbReference type="Proteomes" id="UP000885826"/>
    </source>
</evidence>
<dbReference type="EC" id="3.1.21.4" evidence="6"/>
<name>A0A9C9K0B6_UNCW3</name>
<comment type="catalytic activity">
    <reaction evidence="5">
        <text>Endonucleolytic cleavage of DNA to give specific double-stranded fragments with terminal 5'-phosphates.</text>
        <dbReference type="EC" id="3.1.21.4"/>
    </reaction>
</comment>
<sequence>MNNQERYNSMKSISIEEAIREIVKAHVQAYAEGFQARHEGEYDNPDGTINMKIHNVFIKALGDEIRYYTALVRSLDSSLGNMLEKMAIQIAELNFKVFRKVSGPLSNNQTNFIAGLLEKYKRHEKKPSINDYQSLRKRPEKGTLLTKRHESDYYLIDSDTDTHYLIELKIGGDLDNKKARSEKEALLEQFAILSNTLQEGKKIKLYFATAYNRYGEGKPWNQQRVKQFFAEEELLIGKDFWNFICKSKKGYKIVLTEYEKNAHFIRKALNSIKRKYLG</sequence>
<reference evidence="7" key="1">
    <citation type="journal article" date="2020" name="mSystems">
        <title>Genome- and Community-Level Interaction Insights into Carbon Utilization and Element Cycling Functions of Hydrothermarchaeota in Hydrothermal Sediment.</title>
        <authorList>
            <person name="Zhou Z."/>
            <person name="Liu Y."/>
            <person name="Xu W."/>
            <person name="Pan J."/>
            <person name="Luo Z.H."/>
            <person name="Li M."/>
        </authorList>
    </citation>
    <scope>NUCLEOTIDE SEQUENCE</scope>
    <source>
        <strain evidence="7">HyVt-388</strain>
    </source>
</reference>
<dbReference type="Proteomes" id="UP000885826">
    <property type="component" value="Unassembled WGS sequence"/>
</dbReference>